<name>A0A1P8UVY4_9RHOB</name>
<dbReference type="AlphaFoldDB" id="A0A1P8UVY4"/>
<proteinExistence type="predicted"/>
<organism evidence="2 3">
    <name type="scientific">Salipiger abyssi</name>
    <dbReference type="NCBI Taxonomy" id="1250539"/>
    <lineage>
        <taxon>Bacteria</taxon>
        <taxon>Pseudomonadati</taxon>
        <taxon>Pseudomonadota</taxon>
        <taxon>Alphaproteobacteria</taxon>
        <taxon>Rhodobacterales</taxon>
        <taxon>Roseobacteraceae</taxon>
        <taxon>Salipiger</taxon>
    </lineage>
</organism>
<dbReference type="KEGG" id="paby:Ga0080574_TMP3215"/>
<keyword evidence="1" id="KW-0472">Membrane</keyword>
<keyword evidence="3" id="KW-1185">Reference proteome</keyword>
<dbReference type="EMBL" id="CP015093">
    <property type="protein sequence ID" value="APZ53549.1"/>
    <property type="molecule type" value="Genomic_DNA"/>
</dbReference>
<reference evidence="2 3" key="1">
    <citation type="submission" date="2016-04" db="EMBL/GenBank/DDBJ databases">
        <title>Deep-sea bacteria in the southern Pacific.</title>
        <authorList>
            <person name="Tang K."/>
        </authorList>
    </citation>
    <scope>NUCLEOTIDE SEQUENCE [LARGE SCALE GENOMIC DNA]</scope>
    <source>
        <strain evidence="2 3">JLT2014</strain>
    </source>
</reference>
<sequence>MIGFIKNTLRRFRNGEEGSVVVPFALWTPLMVGIALSTIEMGALTIRQTQLERALDQTIREVKLGTGTAYTPEQLKQSICDRANALPDCMNKLQLEMVGLDMRAWVQPPATVDCIDTALEVTPQRTFEAGREHEMMLLRACYKYRPISPTSYLGSTLQTDAQGYTALVSTGTFVHEPQ</sequence>
<accession>A0A1P8UVY4</accession>
<keyword evidence="1" id="KW-0812">Transmembrane</keyword>
<dbReference type="STRING" id="1250539.Ga0080574_TMP3215"/>
<protein>
    <submittedName>
        <fullName evidence="2">Flp pilus assembly protein TadG</fullName>
    </submittedName>
</protein>
<gene>
    <name evidence="2" type="ORF">Ga0080574_TMP3215</name>
</gene>
<dbReference type="Proteomes" id="UP000187059">
    <property type="component" value="Chromosome"/>
</dbReference>
<dbReference type="RefSeq" id="WP_076702024.1">
    <property type="nucleotide sequence ID" value="NZ_CP015093.1"/>
</dbReference>
<dbReference type="OrthoDB" id="7907064at2"/>
<feature type="transmembrane region" description="Helical" evidence="1">
    <location>
        <begin position="20"/>
        <end position="39"/>
    </location>
</feature>
<evidence type="ECO:0000313" key="2">
    <source>
        <dbReference type="EMBL" id="APZ53549.1"/>
    </source>
</evidence>
<evidence type="ECO:0000256" key="1">
    <source>
        <dbReference type="SAM" id="Phobius"/>
    </source>
</evidence>
<evidence type="ECO:0000313" key="3">
    <source>
        <dbReference type="Proteomes" id="UP000187059"/>
    </source>
</evidence>
<keyword evidence="1" id="KW-1133">Transmembrane helix</keyword>